<keyword evidence="5" id="KW-1185">Reference proteome</keyword>
<dbReference type="SUPFAM" id="SSF52266">
    <property type="entry name" value="SGNH hydrolase"/>
    <property type="match status" value="1"/>
</dbReference>
<accession>A0A1Q6A5R2</accession>
<dbReference type="Pfam" id="PF13472">
    <property type="entry name" value="Lipase_GDSL_2"/>
    <property type="match status" value="1"/>
</dbReference>
<evidence type="ECO:0000259" key="3">
    <source>
        <dbReference type="Pfam" id="PF17996"/>
    </source>
</evidence>
<feature type="signal peptide" evidence="1">
    <location>
        <begin position="1"/>
        <end position="30"/>
    </location>
</feature>
<dbReference type="InterPro" id="IPR013830">
    <property type="entry name" value="SGNH_hydro"/>
</dbReference>
<evidence type="ECO:0000259" key="2">
    <source>
        <dbReference type="Pfam" id="PF13472"/>
    </source>
</evidence>
<evidence type="ECO:0000313" key="4">
    <source>
        <dbReference type="EMBL" id="OKS89336.1"/>
    </source>
</evidence>
<dbReference type="Pfam" id="PF17996">
    <property type="entry name" value="CE2_N"/>
    <property type="match status" value="1"/>
</dbReference>
<dbReference type="Proteomes" id="UP000186720">
    <property type="component" value="Unassembled WGS sequence"/>
</dbReference>
<dbReference type="InterPro" id="IPR036514">
    <property type="entry name" value="SGNH_hydro_sf"/>
</dbReference>
<evidence type="ECO:0000256" key="1">
    <source>
        <dbReference type="SAM" id="SignalP"/>
    </source>
</evidence>
<proteinExistence type="predicted"/>
<dbReference type="InterPro" id="IPR040794">
    <property type="entry name" value="CE2_N"/>
</dbReference>
<evidence type="ECO:0000313" key="5">
    <source>
        <dbReference type="Proteomes" id="UP000186720"/>
    </source>
</evidence>
<dbReference type="InterPro" id="IPR037461">
    <property type="entry name" value="CtCE2-like_dom"/>
</dbReference>
<keyword evidence="1" id="KW-0732">Signal</keyword>
<feature type="domain" description="Carbohydrate esterase 2 N-terminal" evidence="3">
    <location>
        <begin position="52"/>
        <end position="160"/>
    </location>
</feature>
<reference evidence="4 5" key="1">
    <citation type="submission" date="2016-11" db="EMBL/GenBank/DDBJ databases">
        <title>Whole Genome Sequencing of Mucilaginibacter polytrichastri RG4-7(T) isolated from the moss sample.</title>
        <authorList>
            <person name="Li Y."/>
        </authorList>
    </citation>
    <scope>NUCLEOTIDE SEQUENCE [LARGE SCALE GENOMIC DNA]</scope>
    <source>
        <strain evidence="4 5">RG4-7</strain>
    </source>
</reference>
<protein>
    <recommendedName>
        <fullName evidence="6">Acetyl xylan esterase</fullName>
    </recommendedName>
</protein>
<dbReference type="CDD" id="cd01831">
    <property type="entry name" value="Endoglucanase_E_like"/>
    <property type="match status" value="1"/>
</dbReference>
<dbReference type="Gene3D" id="3.40.50.1110">
    <property type="entry name" value="SGNH hydrolase"/>
    <property type="match status" value="1"/>
</dbReference>
<dbReference type="PANTHER" id="PTHR37834:SF2">
    <property type="entry name" value="ESTERASE, SGNH HYDROLASE-TYPE"/>
    <property type="match status" value="1"/>
</dbReference>
<dbReference type="Gene3D" id="2.60.120.260">
    <property type="entry name" value="Galactose-binding domain-like"/>
    <property type="match status" value="1"/>
</dbReference>
<dbReference type="EMBL" id="MPPL01000001">
    <property type="protein sequence ID" value="OKS89336.1"/>
    <property type="molecule type" value="Genomic_DNA"/>
</dbReference>
<comment type="caution">
    <text evidence="4">The sequence shown here is derived from an EMBL/GenBank/DDBJ whole genome shotgun (WGS) entry which is preliminary data.</text>
</comment>
<gene>
    <name evidence="4" type="ORF">RG47T_4820</name>
</gene>
<name>A0A1Q6A5R2_9SPHI</name>
<feature type="domain" description="SGNH hydrolase-type esterase" evidence="2">
    <location>
        <begin position="170"/>
        <end position="334"/>
    </location>
</feature>
<organism evidence="4 5">
    <name type="scientific">Mucilaginibacter polytrichastri</name>
    <dbReference type="NCBI Taxonomy" id="1302689"/>
    <lineage>
        <taxon>Bacteria</taxon>
        <taxon>Pseudomonadati</taxon>
        <taxon>Bacteroidota</taxon>
        <taxon>Sphingobacteriia</taxon>
        <taxon>Sphingobacteriales</taxon>
        <taxon>Sphingobacteriaceae</taxon>
        <taxon>Mucilaginibacter</taxon>
    </lineage>
</organism>
<dbReference type="STRING" id="1302689.RG47T_4820"/>
<sequence length="371" mass="41719">MILYLSGQLLKIMKHYLCLLLCLAVCFTQAKSKTNVKSNLVVFAANNPKIQYTGRIDFTNPLKPRFWSPAVYVQARFKGTSCTIMLNDEVLYGTTHNYIEVVIDNQKPVRLQTNGKTNVIKAAENLPYGVHTITICKDTESGIGYLEFTGIKCAELLSLPAKPSRKIEYIGDSITCGSSMDMTAIACGKGTWYDQHNAYMSYGPLTSRALNAQYVLSSVSGIGLIHSCCDMKIQMPQVFDKINMRTDSIKWNFTQYQPDVVTVCLGQNDGIQDSTAYCSAYVKFIGDIRMHYPKADIVCLTSPMGDSTLTPVLKKYITSINNYVNHAGDEKVTHYFFSKRYFHGCGTHPDMAEHREIAEELTVYLKQLKNW</sequence>
<evidence type="ECO:0008006" key="6">
    <source>
        <dbReference type="Google" id="ProtNLM"/>
    </source>
</evidence>
<dbReference type="GO" id="GO:0052689">
    <property type="term" value="F:carboxylic ester hydrolase activity"/>
    <property type="evidence" value="ECO:0007669"/>
    <property type="project" value="InterPro"/>
</dbReference>
<feature type="chain" id="PRO_5010181164" description="Acetyl xylan esterase" evidence="1">
    <location>
        <begin position="31"/>
        <end position="371"/>
    </location>
</feature>
<dbReference type="PANTHER" id="PTHR37834">
    <property type="entry name" value="GDSL-LIKE LIPASE/ACYLHYDROLASE DOMAIN PROTEIN (AFU_ORTHOLOGUE AFUA_2G00620)"/>
    <property type="match status" value="1"/>
</dbReference>
<dbReference type="AlphaFoldDB" id="A0A1Q6A5R2"/>
<dbReference type="InterPro" id="IPR052762">
    <property type="entry name" value="PCW_deacetylase/CE"/>
</dbReference>